<name>A0A949JDD3_9ACTN</name>
<keyword evidence="1" id="KW-0812">Transmembrane</keyword>
<comment type="caution">
    <text evidence="2">The sequence shown here is derived from an EMBL/GenBank/DDBJ whole genome shotgun (WGS) entry which is preliminary data.</text>
</comment>
<protein>
    <recommendedName>
        <fullName evidence="4">Integral membrane protein</fullName>
    </recommendedName>
</protein>
<organism evidence="2 3">
    <name type="scientific">Streptomyces tardus</name>
    <dbReference type="NCBI Taxonomy" id="2780544"/>
    <lineage>
        <taxon>Bacteria</taxon>
        <taxon>Bacillati</taxon>
        <taxon>Actinomycetota</taxon>
        <taxon>Actinomycetes</taxon>
        <taxon>Kitasatosporales</taxon>
        <taxon>Streptomycetaceae</taxon>
        <taxon>Streptomyces</taxon>
    </lineage>
</organism>
<sequence length="145" mass="14713">MTTYTSTTTAAAATAPAAAKPLRLFLTLDAVVTGGNGLIYLALSGPVGDLLGLNSSFLVGIGAFLLAYAAFVGFLAAKPSPPVLGTKLVIEANALWAVASVAALVLWLTPSTVGAFWIPMQAAVVGGFALLQHISLRKLRESTGG</sequence>
<dbReference type="EMBL" id="JAELVF020000001">
    <property type="protein sequence ID" value="MBU7597836.1"/>
    <property type="molecule type" value="Genomic_DNA"/>
</dbReference>
<accession>A0A949JDD3</accession>
<dbReference type="RefSeq" id="WP_211042172.1">
    <property type="nucleotide sequence ID" value="NZ_JAELVF020000001.1"/>
</dbReference>
<evidence type="ECO:0008006" key="4">
    <source>
        <dbReference type="Google" id="ProtNLM"/>
    </source>
</evidence>
<keyword evidence="1" id="KW-1133">Transmembrane helix</keyword>
<gene>
    <name evidence="2" type="ORF">JGS22_009450</name>
</gene>
<dbReference type="Proteomes" id="UP000694501">
    <property type="component" value="Unassembled WGS sequence"/>
</dbReference>
<keyword evidence="3" id="KW-1185">Reference proteome</keyword>
<feature type="transmembrane region" description="Helical" evidence="1">
    <location>
        <begin position="88"/>
        <end position="108"/>
    </location>
</feature>
<feature type="transmembrane region" description="Helical" evidence="1">
    <location>
        <begin position="55"/>
        <end position="76"/>
    </location>
</feature>
<proteinExistence type="predicted"/>
<reference evidence="2" key="1">
    <citation type="submission" date="2021-06" db="EMBL/GenBank/DDBJ databases">
        <title>Sequencing of actinobacteria type strains.</title>
        <authorList>
            <person name="Nguyen G.-S."/>
            <person name="Wentzel A."/>
        </authorList>
    </citation>
    <scope>NUCLEOTIDE SEQUENCE</scope>
    <source>
        <strain evidence="2">P38-E01</strain>
    </source>
</reference>
<evidence type="ECO:0000313" key="3">
    <source>
        <dbReference type="Proteomes" id="UP000694501"/>
    </source>
</evidence>
<dbReference type="AlphaFoldDB" id="A0A949JDD3"/>
<evidence type="ECO:0000313" key="2">
    <source>
        <dbReference type="EMBL" id="MBU7597836.1"/>
    </source>
</evidence>
<feature type="transmembrane region" description="Helical" evidence="1">
    <location>
        <begin position="24"/>
        <end position="43"/>
    </location>
</feature>
<evidence type="ECO:0000256" key="1">
    <source>
        <dbReference type="SAM" id="Phobius"/>
    </source>
</evidence>
<feature type="transmembrane region" description="Helical" evidence="1">
    <location>
        <begin position="114"/>
        <end position="131"/>
    </location>
</feature>
<keyword evidence="1" id="KW-0472">Membrane</keyword>